<dbReference type="EMBL" id="CP009922">
    <property type="protein sequence ID" value="AKG43070.1"/>
    <property type="molecule type" value="Genomic_DNA"/>
</dbReference>
<dbReference type="AlphaFoldDB" id="A0A0F7FS07"/>
<dbReference type="Proteomes" id="UP000034034">
    <property type="component" value="Chromosome"/>
</dbReference>
<accession>A0A0F7FS07</accession>
<keyword evidence="2" id="KW-1185">Reference proteome</keyword>
<evidence type="ECO:0000313" key="1">
    <source>
        <dbReference type="EMBL" id="AKG43070.1"/>
    </source>
</evidence>
<dbReference type="KEGG" id="sxi:SXIM_16860"/>
<sequence length="53" mass="5896">MSAEQPQELGNKIGHGDLRVGVEHAVHSVARYRIDDGQGQPHCSLSEWWGIRS</sequence>
<gene>
    <name evidence="1" type="ORF">SXIM_16860</name>
</gene>
<reference evidence="1" key="1">
    <citation type="submission" date="2019-08" db="EMBL/GenBank/DDBJ databases">
        <title>Complete genome sequence of a mangrove-derived Streptomyces xiamenensis.</title>
        <authorList>
            <person name="Xu J."/>
        </authorList>
    </citation>
    <scope>NUCLEOTIDE SEQUENCE</scope>
    <source>
        <strain evidence="1">318</strain>
    </source>
</reference>
<dbReference type="STRING" id="408015.SXIM_16860"/>
<dbReference type="HOGENOM" id="CLU_3066910_0_0_11"/>
<organism evidence="1 2">
    <name type="scientific">Streptomyces xiamenensis</name>
    <dbReference type="NCBI Taxonomy" id="408015"/>
    <lineage>
        <taxon>Bacteria</taxon>
        <taxon>Bacillati</taxon>
        <taxon>Actinomycetota</taxon>
        <taxon>Actinomycetes</taxon>
        <taxon>Kitasatosporales</taxon>
        <taxon>Streptomycetaceae</taxon>
        <taxon>Streptomyces</taxon>
    </lineage>
</organism>
<protein>
    <submittedName>
        <fullName evidence="1">Uncharacterized protein</fullName>
    </submittedName>
</protein>
<name>A0A0F7FS07_9ACTN</name>
<evidence type="ECO:0000313" key="2">
    <source>
        <dbReference type="Proteomes" id="UP000034034"/>
    </source>
</evidence>
<proteinExistence type="predicted"/>